<dbReference type="Proteomes" id="UP001057474">
    <property type="component" value="Chromosome"/>
</dbReference>
<evidence type="ECO:0000313" key="6">
    <source>
        <dbReference type="Proteomes" id="UP001057474"/>
    </source>
</evidence>
<evidence type="ECO:0000313" key="5">
    <source>
        <dbReference type="EMBL" id="USQ14437.1"/>
    </source>
</evidence>
<dbReference type="InterPro" id="IPR002123">
    <property type="entry name" value="Plipid/glycerol_acylTrfase"/>
</dbReference>
<keyword evidence="6" id="KW-1185">Reference proteome</keyword>
<dbReference type="SUPFAM" id="SSF69593">
    <property type="entry name" value="Glycerol-3-phosphate (1)-acyltransferase"/>
    <property type="match status" value="1"/>
</dbReference>
<dbReference type="SUPFAM" id="SSF47336">
    <property type="entry name" value="ACP-like"/>
    <property type="match status" value="1"/>
</dbReference>
<dbReference type="CDD" id="cd07989">
    <property type="entry name" value="LPLAT_AGPAT-like"/>
    <property type="match status" value="1"/>
</dbReference>
<name>A0ABY4YBC4_9GAMM</name>
<protein>
    <submittedName>
        <fullName evidence="5">1-acyl-sn-glycerol-3-phosphate acyltransferase</fullName>
    </submittedName>
</protein>
<dbReference type="PROSITE" id="PS50075">
    <property type="entry name" value="CARRIER"/>
    <property type="match status" value="1"/>
</dbReference>
<dbReference type="PANTHER" id="PTHR10434">
    <property type="entry name" value="1-ACYL-SN-GLYCEROL-3-PHOSPHATE ACYLTRANSFERASE"/>
    <property type="match status" value="1"/>
</dbReference>
<evidence type="ECO:0000256" key="1">
    <source>
        <dbReference type="ARBA" id="ARBA00005189"/>
    </source>
</evidence>
<reference evidence="5" key="1">
    <citation type="submission" date="2021-03" db="EMBL/GenBank/DDBJ databases">
        <title>Legionella lytica PCM 2298.</title>
        <authorList>
            <person name="Koper P."/>
        </authorList>
    </citation>
    <scope>NUCLEOTIDE SEQUENCE</scope>
    <source>
        <strain evidence="5">PCM 2298</strain>
    </source>
</reference>
<organism evidence="5 6">
    <name type="scientific">Legionella lytica</name>
    <dbReference type="NCBI Taxonomy" id="96232"/>
    <lineage>
        <taxon>Bacteria</taxon>
        <taxon>Pseudomonadati</taxon>
        <taxon>Pseudomonadota</taxon>
        <taxon>Gammaproteobacteria</taxon>
        <taxon>Legionellales</taxon>
        <taxon>Legionellaceae</taxon>
        <taxon>Legionella</taxon>
    </lineage>
</organism>
<dbReference type="InterPro" id="IPR036736">
    <property type="entry name" value="ACP-like_sf"/>
</dbReference>
<evidence type="ECO:0000256" key="3">
    <source>
        <dbReference type="ARBA" id="ARBA00023315"/>
    </source>
</evidence>
<keyword evidence="2" id="KW-0808">Transferase</keyword>
<evidence type="ECO:0000259" key="4">
    <source>
        <dbReference type="PROSITE" id="PS50075"/>
    </source>
</evidence>
<proteinExistence type="predicted"/>
<dbReference type="RefSeq" id="WP_252581055.1">
    <property type="nucleotide sequence ID" value="NZ_CP071527.1"/>
</dbReference>
<feature type="domain" description="Carrier" evidence="4">
    <location>
        <begin position="3"/>
        <end position="80"/>
    </location>
</feature>
<dbReference type="Pfam" id="PF01553">
    <property type="entry name" value="Acyltransferase"/>
    <property type="match status" value="1"/>
</dbReference>
<gene>
    <name evidence="5" type="ORF">J2N86_03690</name>
</gene>
<dbReference type="PANTHER" id="PTHR10434:SF11">
    <property type="entry name" value="1-ACYL-SN-GLYCEROL-3-PHOSPHATE ACYLTRANSFERASE"/>
    <property type="match status" value="1"/>
</dbReference>
<dbReference type="Pfam" id="PF00550">
    <property type="entry name" value="PP-binding"/>
    <property type="match status" value="1"/>
</dbReference>
<dbReference type="Gene3D" id="1.10.1200.10">
    <property type="entry name" value="ACP-like"/>
    <property type="match status" value="1"/>
</dbReference>
<dbReference type="EMBL" id="CP071527">
    <property type="protein sequence ID" value="USQ14437.1"/>
    <property type="molecule type" value="Genomic_DNA"/>
</dbReference>
<dbReference type="GO" id="GO:0016746">
    <property type="term" value="F:acyltransferase activity"/>
    <property type="evidence" value="ECO:0007669"/>
    <property type="project" value="UniProtKB-KW"/>
</dbReference>
<dbReference type="SMART" id="SM00563">
    <property type="entry name" value="PlsC"/>
    <property type="match status" value="1"/>
</dbReference>
<accession>A0ABY4YBC4</accession>
<evidence type="ECO:0000256" key="2">
    <source>
        <dbReference type="ARBA" id="ARBA00022679"/>
    </source>
</evidence>
<keyword evidence="3 5" id="KW-0012">Acyltransferase</keyword>
<dbReference type="InterPro" id="IPR009081">
    <property type="entry name" value="PP-bd_ACP"/>
</dbReference>
<comment type="pathway">
    <text evidence="1">Lipid metabolism.</text>
</comment>
<sequence>MMLALRQKVPQKQEIQQGLLPLLHRLHRVDSSSALLGLDSLAKIELLTAIEKKFGIRLEDHEIAAANTLDDLTETIVAKQKQYKHSAASIIDPITHTQISFKASQMRSTVHRHMAGFVRKRFGIEALGDEFLPSDGPFIIAANHSSHLDNLALMAAAGGTFNNYVLLAAKDYFYERRSWALFLLKKLFNLIPFDRSSEPSAMLNNINRCKAAINADKILIIFPEATRSLNGEIQVFKGGCAMLAWELQIPIVPAYIKGAYECLPKGKTWPKKGKITVSFGPPIVMRNYVSSVSELNCQLYKMITQELEQQIKKLGNDLYVKEQP</sequence>